<feature type="compositionally biased region" description="Polar residues" evidence="1">
    <location>
        <begin position="101"/>
        <end position="112"/>
    </location>
</feature>
<gene>
    <name evidence="3" type="ORF">ACFOWE_29450</name>
</gene>
<evidence type="ECO:0000313" key="4">
    <source>
        <dbReference type="Proteomes" id="UP001595850"/>
    </source>
</evidence>
<keyword evidence="2" id="KW-1133">Transmembrane helix</keyword>
<evidence type="ECO:0000256" key="2">
    <source>
        <dbReference type="SAM" id="Phobius"/>
    </source>
</evidence>
<name>A0ABV8IFZ9_9ACTN</name>
<evidence type="ECO:0000313" key="3">
    <source>
        <dbReference type="EMBL" id="MFC4062446.1"/>
    </source>
</evidence>
<comment type="caution">
    <text evidence="3">The sequence shown here is derived from an EMBL/GenBank/DDBJ whole genome shotgun (WGS) entry which is preliminary data.</text>
</comment>
<dbReference type="EMBL" id="JBHSBM010000047">
    <property type="protein sequence ID" value="MFC4062446.1"/>
    <property type="molecule type" value="Genomic_DNA"/>
</dbReference>
<organism evidence="3 4">
    <name type="scientific">Planomonospora corallina</name>
    <dbReference type="NCBI Taxonomy" id="1806052"/>
    <lineage>
        <taxon>Bacteria</taxon>
        <taxon>Bacillati</taxon>
        <taxon>Actinomycetota</taxon>
        <taxon>Actinomycetes</taxon>
        <taxon>Streptosporangiales</taxon>
        <taxon>Streptosporangiaceae</taxon>
        <taxon>Planomonospora</taxon>
    </lineage>
</organism>
<feature type="transmembrane region" description="Helical" evidence="2">
    <location>
        <begin position="23"/>
        <end position="48"/>
    </location>
</feature>
<protein>
    <submittedName>
        <fullName evidence="3">Uncharacterized protein</fullName>
    </submittedName>
</protein>
<keyword evidence="2" id="KW-0812">Transmembrane</keyword>
<accession>A0ABV8IFZ9</accession>
<reference evidence="4" key="1">
    <citation type="journal article" date="2019" name="Int. J. Syst. Evol. Microbiol.">
        <title>The Global Catalogue of Microorganisms (GCM) 10K type strain sequencing project: providing services to taxonomists for standard genome sequencing and annotation.</title>
        <authorList>
            <consortium name="The Broad Institute Genomics Platform"/>
            <consortium name="The Broad Institute Genome Sequencing Center for Infectious Disease"/>
            <person name="Wu L."/>
            <person name="Ma J."/>
        </authorList>
    </citation>
    <scope>NUCLEOTIDE SEQUENCE [LARGE SCALE GENOMIC DNA]</scope>
    <source>
        <strain evidence="4">TBRC 4489</strain>
    </source>
</reference>
<feature type="region of interest" description="Disordered" evidence="1">
    <location>
        <begin position="52"/>
        <end position="200"/>
    </location>
</feature>
<feature type="compositionally biased region" description="Gly residues" evidence="1">
    <location>
        <begin position="188"/>
        <end position="200"/>
    </location>
</feature>
<dbReference type="Proteomes" id="UP001595850">
    <property type="component" value="Unassembled WGS sequence"/>
</dbReference>
<feature type="compositionally biased region" description="Low complexity" evidence="1">
    <location>
        <begin position="158"/>
        <end position="187"/>
    </location>
</feature>
<sequence>MNDRYPPSGAAVFVDGTGRRRRLLAVTGVVLGTLGFALVASVVSGLFAPTPLPAADWPGGSPTRSAVRPTPDEPARTARRTSRPGAARTPARSRPVREVSRTPQTSPQATASPRNTASPRTRAATSPARPARSASPSGRTSSTGSAPPSREPVEEGLAEPAEPSAEPAGPTSGPDPAGSPDGAPSGQGHQGAGTDPGTGE</sequence>
<keyword evidence="4" id="KW-1185">Reference proteome</keyword>
<proteinExistence type="predicted"/>
<feature type="compositionally biased region" description="Low complexity" evidence="1">
    <location>
        <begin position="113"/>
        <end position="148"/>
    </location>
</feature>
<keyword evidence="2" id="KW-0472">Membrane</keyword>
<evidence type="ECO:0000256" key="1">
    <source>
        <dbReference type="SAM" id="MobiDB-lite"/>
    </source>
</evidence>
<dbReference type="RefSeq" id="WP_377293566.1">
    <property type="nucleotide sequence ID" value="NZ_JBHSBM010000047.1"/>
</dbReference>